<dbReference type="GO" id="GO:0016787">
    <property type="term" value="F:hydrolase activity"/>
    <property type="evidence" value="ECO:0007669"/>
    <property type="project" value="InterPro"/>
</dbReference>
<dbReference type="PANTHER" id="PTHR47551">
    <property type="entry name" value="TUBULIN--TYROSINE LIGASE PBY1-RELATED"/>
    <property type="match status" value="1"/>
</dbReference>
<feature type="region of interest" description="Disordered" evidence="1">
    <location>
        <begin position="62"/>
        <end position="84"/>
    </location>
</feature>
<reference evidence="3 4" key="1">
    <citation type="journal article" date="2021" name="Nat. Commun.">
        <title>Genetic determinants of endophytism in the Arabidopsis root mycobiome.</title>
        <authorList>
            <person name="Mesny F."/>
            <person name="Miyauchi S."/>
            <person name="Thiergart T."/>
            <person name="Pickel B."/>
            <person name="Atanasova L."/>
            <person name="Karlsson M."/>
            <person name="Huettel B."/>
            <person name="Barry K.W."/>
            <person name="Haridas S."/>
            <person name="Chen C."/>
            <person name="Bauer D."/>
            <person name="Andreopoulos W."/>
            <person name="Pangilinan J."/>
            <person name="LaButti K."/>
            <person name="Riley R."/>
            <person name="Lipzen A."/>
            <person name="Clum A."/>
            <person name="Drula E."/>
            <person name="Henrissat B."/>
            <person name="Kohler A."/>
            <person name="Grigoriev I.V."/>
            <person name="Martin F.M."/>
            <person name="Hacquard S."/>
        </authorList>
    </citation>
    <scope>NUCLEOTIDE SEQUENCE [LARGE SCALE GENOMIC DNA]</scope>
    <source>
        <strain evidence="3 4">MPI-CAGE-CH-0241</strain>
    </source>
</reference>
<dbReference type="SUPFAM" id="SSF64167">
    <property type="entry name" value="SurE-like"/>
    <property type="match status" value="1"/>
</dbReference>
<keyword evidence="4" id="KW-1185">Reference proteome</keyword>
<proteinExistence type="predicted"/>
<accession>A0A9P8WJE2</accession>
<evidence type="ECO:0000256" key="1">
    <source>
        <dbReference type="SAM" id="MobiDB-lite"/>
    </source>
</evidence>
<dbReference type="Pfam" id="PF01975">
    <property type="entry name" value="SurE"/>
    <property type="match status" value="1"/>
</dbReference>
<dbReference type="SUPFAM" id="SSF56059">
    <property type="entry name" value="Glutathione synthetase ATP-binding domain-like"/>
    <property type="match status" value="1"/>
</dbReference>
<feature type="compositionally biased region" description="Acidic residues" evidence="1">
    <location>
        <begin position="537"/>
        <end position="560"/>
    </location>
</feature>
<dbReference type="InterPro" id="IPR004344">
    <property type="entry name" value="TTL/TTLL_fam"/>
</dbReference>
<dbReference type="PANTHER" id="PTHR47551:SF1">
    <property type="entry name" value="TUBULIN--TYROSINE LIGASE PBY1-RELATED"/>
    <property type="match status" value="1"/>
</dbReference>
<dbReference type="EMBL" id="JAGPYM010000001">
    <property type="protein sequence ID" value="KAH6900718.1"/>
    <property type="molecule type" value="Genomic_DNA"/>
</dbReference>
<feature type="region of interest" description="Disordered" evidence="1">
    <location>
        <begin position="537"/>
        <end position="561"/>
    </location>
</feature>
<dbReference type="Gene3D" id="3.40.1210.10">
    <property type="entry name" value="Survival protein SurE-like phosphatase/nucleotidase"/>
    <property type="match status" value="1"/>
</dbReference>
<evidence type="ECO:0000313" key="4">
    <source>
        <dbReference type="Proteomes" id="UP000777438"/>
    </source>
</evidence>
<dbReference type="Proteomes" id="UP000777438">
    <property type="component" value="Unassembled WGS sequence"/>
</dbReference>
<comment type="caution">
    <text evidence="3">The sequence shown here is derived from an EMBL/GenBank/DDBJ whole genome shotgun (WGS) entry which is preliminary data.</text>
</comment>
<evidence type="ECO:0000313" key="3">
    <source>
        <dbReference type="EMBL" id="KAH6900718.1"/>
    </source>
</evidence>
<protein>
    <submittedName>
        <fullName evidence="3">Survival protein sure-like phosphatase/nucleotidase</fullName>
    </submittedName>
</protein>
<dbReference type="Gene3D" id="3.30.470.20">
    <property type="entry name" value="ATP-grasp fold, B domain"/>
    <property type="match status" value="1"/>
</dbReference>
<dbReference type="InterPro" id="IPR027746">
    <property type="entry name" value="TTL"/>
</dbReference>
<dbReference type="GO" id="GO:0000932">
    <property type="term" value="C:P-body"/>
    <property type="evidence" value="ECO:0007669"/>
    <property type="project" value="TreeGrafter"/>
</dbReference>
<name>A0A9P8WJE2_9HYPO</name>
<dbReference type="PROSITE" id="PS51221">
    <property type="entry name" value="TTL"/>
    <property type="match status" value="1"/>
</dbReference>
<gene>
    <name evidence="3" type="ORF">B0T10DRAFT_471436</name>
</gene>
<feature type="domain" description="Survival protein SurE-like phosphatase/nucleotidase" evidence="2">
    <location>
        <begin position="3"/>
        <end position="221"/>
    </location>
</feature>
<dbReference type="OrthoDB" id="202825at2759"/>
<sequence>MHILVSNDDGPPSPHASPYVHCLIKQLQQAGHVVSVCLPHTQRSWIGKAHMIGQTLKPSYYRPGTAVHGEDSEGTTHHRPSPSGDVEEWILIDGTPASCVQIGLHHFFQERGPIDLVVSGPNYGRNTTAVFALSSGTMGAALEAAVCQHKSIALSFAFFTRNHDPVIIEAACRHSVKVIEALYKKWPTDGSADLYSVNVPLVEGIETNKTVFTNILQNYWREGGCFQEIEGESGNENEEEERIREGINGEVNDGGKPSGTRTGHVHKHFKWAPKFTDVYKSVEEAGPGNDGWAVKEGQTSITPLKANFMHNVGDLNEKELELPNQSVEATNSKRDVEIPLRLKGDSAGKTPIQAIIAYEDSYVQPLVLAALDSLFPDGTFNVITDMPAAEDGTIVSKMFPSSDTRVLQISAYESIDFEYAGSHEKTSLINSYMIRKALIRKHYLSTTVDHWVAKNPSSILKQHVKRSEAFEVDYAEFLDDALVEAFDLRESMDRNESLSEDDSAKEWWILKPGMSDRGQGIRLFSTMDELQAIFDGWEEDQPDSDEDDDDNAEASRDDEDREHITTSHLRHFVAQPYIHPPLLVEDDNRKFHIRTYVLCTGSLNIWVYKHMLALFAGKPYVSPGDAPNDIEAFLTNTCLQGSPNQNTVRRFWDLPLPPATREDIFGQICNITGEVFEAAAKAMPVHFQTMPNAFEVYGLDFLVDVEGAAWLLEANAFPDFKQTGGDLKEIVGGFWRGVIRHGVAPFFGINDELLKHREGAEDMVCVRRVDLGRG</sequence>
<dbReference type="Pfam" id="PF03133">
    <property type="entry name" value="TTL"/>
    <property type="match status" value="1"/>
</dbReference>
<dbReference type="AlphaFoldDB" id="A0A9P8WJE2"/>
<organism evidence="3 4">
    <name type="scientific">Thelonectria olida</name>
    <dbReference type="NCBI Taxonomy" id="1576542"/>
    <lineage>
        <taxon>Eukaryota</taxon>
        <taxon>Fungi</taxon>
        <taxon>Dikarya</taxon>
        <taxon>Ascomycota</taxon>
        <taxon>Pezizomycotina</taxon>
        <taxon>Sordariomycetes</taxon>
        <taxon>Hypocreomycetidae</taxon>
        <taxon>Hypocreales</taxon>
        <taxon>Nectriaceae</taxon>
        <taxon>Thelonectria</taxon>
    </lineage>
</organism>
<dbReference type="InterPro" id="IPR002828">
    <property type="entry name" value="SurE-like_Pase/nucleotidase"/>
</dbReference>
<dbReference type="NCBIfam" id="TIGR00087">
    <property type="entry name" value="surE"/>
    <property type="match status" value="1"/>
</dbReference>
<evidence type="ECO:0000259" key="2">
    <source>
        <dbReference type="Pfam" id="PF01975"/>
    </source>
</evidence>
<dbReference type="InterPro" id="IPR036523">
    <property type="entry name" value="SurE-like_sf"/>
</dbReference>